<dbReference type="NCBIfam" id="TIGR00912">
    <property type="entry name" value="2A0309"/>
    <property type="match status" value="1"/>
</dbReference>
<evidence type="ECO:0000313" key="10">
    <source>
        <dbReference type="Proteomes" id="UP000037558"/>
    </source>
</evidence>
<feature type="transmembrane region" description="Helical" evidence="8">
    <location>
        <begin position="12"/>
        <end position="34"/>
    </location>
</feature>
<evidence type="ECO:0008006" key="11">
    <source>
        <dbReference type="Google" id="ProtNLM"/>
    </source>
</evidence>
<comment type="similarity">
    <text evidence="2">Belongs to the amino acid-polyamine-organocation (APC) superfamily. Spore germination protein (SGP) (TC 2.A.3.9) family.</text>
</comment>
<dbReference type="Gene3D" id="1.20.1740.10">
    <property type="entry name" value="Amino acid/polyamine transporter I"/>
    <property type="match status" value="1"/>
</dbReference>
<keyword evidence="6 8" id="KW-1133">Transmembrane helix</keyword>
<keyword evidence="7 8" id="KW-0472">Membrane</keyword>
<protein>
    <recommendedName>
        <fullName evidence="11">Spore germination protein (Amino acid permease)</fullName>
    </recommendedName>
</protein>
<evidence type="ECO:0000256" key="4">
    <source>
        <dbReference type="ARBA" id="ARBA00022544"/>
    </source>
</evidence>
<feature type="transmembrane region" description="Helical" evidence="8">
    <location>
        <begin position="147"/>
        <end position="168"/>
    </location>
</feature>
<feature type="transmembrane region" description="Helical" evidence="8">
    <location>
        <begin position="87"/>
        <end position="111"/>
    </location>
</feature>
<gene>
    <name evidence="9" type="ORF">AMD01_06175</name>
</gene>
<evidence type="ECO:0000256" key="8">
    <source>
        <dbReference type="SAM" id="Phobius"/>
    </source>
</evidence>
<keyword evidence="4" id="KW-0309">Germination</keyword>
<dbReference type="Proteomes" id="UP000037558">
    <property type="component" value="Unassembled WGS sequence"/>
</dbReference>
<evidence type="ECO:0000256" key="3">
    <source>
        <dbReference type="ARBA" id="ARBA00022448"/>
    </source>
</evidence>
<dbReference type="STRING" id="284581.AMD01_06175"/>
<accession>A0A0M0L9B0</accession>
<evidence type="ECO:0000256" key="5">
    <source>
        <dbReference type="ARBA" id="ARBA00022692"/>
    </source>
</evidence>
<feature type="transmembrane region" description="Helical" evidence="8">
    <location>
        <begin position="274"/>
        <end position="295"/>
    </location>
</feature>
<evidence type="ECO:0000313" key="9">
    <source>
        <dbReference type="EMBL" id="KOO47619.1"/>
    </source>
</evidence>
<dbReference type="EMBL" id="LILC01000007">
    <property type="protein sequence ID" value="KOO47619.1"/>
    <property type="molecule type" value="Genomic_DNA"/>
</dbReference>
<keyword evidence="10" id="KW-1185">Reference proteome</keyword>
<dbReference type="PATRIC" id="fig|284581.3.peg.4636"/>
<dbReference type="GO" id="GO:0016020">
    <property type="term" value="C:membrane"/>
    <property type="evidence" value="ECO:0007669"/>
    <property type="project" value="UniProtKB-SubCell"/>
</dbReference>
<dbReference type="GO" id="GO:0009847">
    <property type="term" value="P:spore germination"/>
    <property type="evidence" value="ECO:0007669"/>
    <property type="project" value="InterPro"/>
</dbReference>
<dbReference type="Pfam" id="PF03845">
    <property type="entry name" value="Spore_permease"/>
    <property type="match status" value="1"/>
</dbReference>
<dbReference type="AlphaFoldDB" id="A0A0M0L9B0"/>
<feature type="transmembrane region" description="Helical" evidence="8">
    <location>
        <begin position="123"/>
        <end position="140"/>
    </location>
</feature>
<dbReference type="PANTHER" id="PTHR34975">
    <property type="entry name" value="SPORE GERMINATION PROTEIN A2"/>
    <property type="match status" value="1"/>
</dbReference>
<dbReference type="RefSeq" id="WP_053400530.1">
    <property type="nucleotide sequence ID" value="NZ_JAUKEN010000001.1"/>
</dbReference>
<evidence type="ECO:0000256" key="2">
    <source>
        <dbReference type="ARBA" id="ARBA00007998"/>
    </source>
</evidence>
<sequence>MNNPEKQSRKATLTPLQVTAFIIQTQVGVGLLALPSQLHEKAKSDAWISVLIAGLCVQLLIFLFYFLIRRFPHANLFDMAQLILGKVFGKALNIVFAIYFICVAAYVLSMFNYIIQLWLYENTPQWFFKVLVVLTSLYLIKDRIKVIARFYVLMCSLLIVLVLIIINAYQHVNFLYLMPFGQSGFTHILSGSKEAVMAMLGFETLLVIHNQSHATQKQKLIAGTIGTSIVTIFYTFLVLTCLVFFSPDEIPLIPQPVLYVLKSLSFTFIERIDVIFLTIWVISVTTSYMSFVYTASLSLESIFKKKHTFFIWILGALSFCISLLLRNVLQIKAFGNFINLGGLVCCVGVPIFLYLVAVLFKKRQPHKESST</sequence>
<feature type="transmembrane region" description="Helical" evidence="8">
    <location>
        <begin position="46"/>
        <end position="67"/>
    </location>
</feature>
<dbReference type="PANTHER" id="PTHR34975:SF2">
    <property type="entry name" value="SPORE GERMINATION PROTEIN A2"/>
    <property type="match status" value="1"/>
</dbReference>
<evidence type="ECO:0000256" key="7">
    <source>
        <dbReference type="ARBA" id="ARBA00023136"/>
    </source>
</evidence>
<feature type="transmembrane region" description="Helical" evidence="8">
    <location>
        <begin position="220"/>
        <end position="245"/>
    </location>
</feature>
<proteinExistence type="inferred from homology"/>
<feature type="transmembrane region" description="Helical" evidence="8">
    <location>
        <begin position="307"/>
        <end position="325"/>
    </location>
</feature>
<comment type="caution">
    <text evidence="9">The sequence shown here is derived from an EMBL/GenBank/DDBJ whole genome shotgun (WGS) entry which is preliminary data.</text>
</comment>
<organism evidence="9 10">
    <name type="scientific">Priestia koreensis</name>
    <dbReference type="NCBI Taxonomy" id="284581"/>
    <lineage>
        <taxon>Bacteria</taxon>
        <taxon>Bacillati</taxon>
        <taxon>Bacillota</taxon>
        <taxon>Bacilli</taxon>
        <taxon>Bacillales</taxon>
        <taxon>Bacillaceae</taxon>
        <taxon>Priestia</taxon>
    </lineage>
</organism>
<feature type="transmembrane region" description="Helical" evidence="8">
    <location>
        <begin position="337"/>
        <end position="360"/>
    </location>
</feature>
<comment type="subcellular location">
    <subcellularLocation>
        <location evidence="1">Membrane</location>
        <topology evidence="1">Multi-pass membrane protein</topology>
    </subcellularLocation>
</comment>
<dbReference type="InterPro" id="IPR004761">
    <property type="entry name" value="Spore_GerAB"/>
</dbReference>
<evidence type="ECO:0000256" key="1">
    <source>
        <dbReference type="ARBA" id="ARBA00004141"/>
    </source>
</evidence>
<name>A0A0M0L9B0_9BACI</name>
<reference evidence="10" key="1">
    <citation type="submission" date="2015-08" db="EMBL/GenBank/DDBJ databases">
        <title>Fjat-14210 dsm16467.</title>
        <authorList>
            <person name="Liu B."/>
            <person name="Wang J."/>
            <person name="Zhu Y."/>
            <person name="Liu G."/>
            <person name="Chen Q."/>
            <person name="Chen Z."/>
            <person name="Lan J."/>
            <person name="Che J."/>
            <person name="Ge C."/>
            <person name="Shi H."/>
            <person name="Pan Z."/>
            <person name="Liu X."/>
        </authorList>
    </citation>
    <scope>NUCLEOTIDE SEQUENCE [LARGE SCALE GENOMIC DNA]</scope>
    <source>
        <strain evidence="10">DSM 16467</strain>
    </source>
</reference>
<keyword evidence="3" id="KW-0813">Transport</keyword>
<evidence type="ECO:0000256" key="6">
    <source>
        <dbReference type="ARBA" id="ARBA00022989"/>
    </source>
</evidence>
<keyword evidence="5 8" id="KW-0812">Transmembrane</keyword>